<keyword evidence="3" id="KW-0804">Transcription</keyword>
<dbReference type="eggNOG" id="COG1802">
    <property type="taxonomic scope" value="Bacteria"/>
</dbReference>
<keyword evidence="6" id="KW-1185">Reference proteome</keyword>
<dbReference type="PANTHER" id="PTHR43537">
    <property type="entry name" value="TRANSCRIPTIONAL REGULATOR, GNTR FAMILY"/>
    <property type="match status" value="1"/>
</dbReference>
<keyword evidence="2" id="KW-0238">DNA-binding</keyword>
<evidence type="ECO:0000313" key="6">
    <source>
        <dbReference type="Proteomes" id="UP000053675"/>
    </source>
</evidence>
<dbReference type="SMART" id="SM00895">
    <property type="entry name" value="FCD"/>
    <property type="match status" value="1"/>
</dbReference>
<dbReference type="STRING" id="472175.EL18_03448"/>
<dbReference type="InterPro" id="IPR000524">
    <property type="entry name" value="Tscrpt_reg_HTH_GntR"/>
</dbReference>
<dbReference type="Pfam" id="PF07729">
    <property type="entry name" value="FCD"/>
    <property type="match status" value="1"/>
</dbReference>
<dbReference type="PROSITE" id="PS50949">
    <property type="entry name" value="HTH_GNTR"/>
    <property type="match status" value="1"/>
</dbReference>
<proteinExistence type="predicted"/>
<dbReference type="SMART" id="SM00345">
    <property type="entry name" value="HTH_GNTR"/>
    <property type="match status" value="1"/>
</dbReference>
<evidence type="ECO:0000256" key="1">
    <source>
        <dbReference type="ARBA" id="ARBA00023015"/>
    </source>
</evidence>
<dbReference type="EMBL" id="JMQM01000003">
    <property type="protein sequence ID" value="KFB08238.1"/>
    <property type="molecule type" value="Genomic_DNA"/>
</dbReference>
<feature type="domain" description="HTH gntR-type" evidence="4">
    <location>
        <begin position="15"/>
        <end position="82"/>
    </location>
</feature>
<dbReference type="InterPro" id="IPR008920">
    <property type="entry name" value="TF_FadR/GntR_C"/>
</dbReference>
<accession>A0A084U5K2</accession>
<dbReference type="PATRIC" id="fig|472175.3.peg.3448"/>
<dbReference type="AlphaFoldDB" id="A0A084U5K2"/>
<evidence type="ECO:0000256" key="2">
    <source>
        <dbReference type="ARBA" id="ARBA00023125"/>
    </source>
</evidence>
<name>A0A084U5K2_9HYPH</name>
<dbReference type="SUPFAM" id="SSF46785">
    <property type="entry name" value="Winged helix' DNA-binding domain"/>
    <property type="match status" value="1"/>
</dbReference>
<sequence>MGETLSTTTPENKPQSQTQRAVMLLREMVISNKLLPGSNHLEAELAEMLGMSRTPVREAAIILEGQGLVEVRPRRGIRILPISPKDMEEIYSILTELESLAAHDLALKGLSEDELDELRSHIDDMEKALGRDDRQLWAQVDDRFHRRLIQLAGNRRLESIVSTYSDQVHRARLLTLYIRPAPHKSNADHRALVEAIAAGKADEAREIHRQHRIKAKELMIELIASHGFSAI</sequence>
<keyword evidence="1" id="KW-0805">Transcription regulation</keyword>
<protein>
    <submittedName>
        <fullName evidence="5">GntR family transcriptional regulator</fullName>
    </submittedName>
</protein>
<evidence type="ECO:0000313" key="5">
    <source>
        <dbReference type="EMBL" id="KFB08238.1"/>
    </source>
</evidence>
<gene>
    <name evidence="5" type="ORF">EL18_03448</name>
</gene>
<dbReference type="GO" id="GO:0003677">
    <property type="term" value="F:DNA binding"/>
    <property type="evidence" value="ECO:0007669"/>
    <property type="project" value="UniProtKB-KW"/>
</dbReference>
<comment type="caution">
    <text evidence="5">The sequence shown here is derived from an EMBL/GenBank/DDBJ whole genome shotgun (WGS) entry which is preliminary data.</text>
</comment>
<organism evidence="5 6">
    <name type="scientific">Nitratireductor basaltis</name>
    <dbReference type="NCBI Taxonomy" id="472175"/>
    <lineage>
        <taxon>Bacteria</taxon>
        <taxon>Pseudomonadati</taxon>
        <taxon>Pseudomonadota</taxon>
        <taxon>Alphaproteobacteria</taxon>
        <taxon>Hyphomicrobiales</taxon>
        <taxon>Phyllobacteriaceae</taxon>
        <taxon>Nitratireductor</taxon>
    </lineage>
</organism>
<dbReference type="OrthoDB" id="8114900at2"/>
<dbReference type="PANTHER" id="PTHR43537:SF5">
    <property type="entry name" value="UXU OPERON TRANSCRIPTIONAL REGULATOR"/>
    <property type="match status" value="1"/>
</dbReference>
<dbReference type="SUPFAM" id="SSF48008">
    <property type="entry name" value="GntR ligand-binding domain-like"/>
    <property type="match status" value="1"/>
</dbReference>
<dbReference type="GO" id="GO:0003700">
    <property type="term" value="F:DNA-binding transcription factor activity"/>
    <property type="evidence" value="ECO:0007669"/>
    <property type="project" value="InterPro"/>
</dbReference>
<dbReference type="Proteomes" id="UP000053675">
    <property type="component" value="Unassembled WGS sequence"/>
</dbReference>
<dbReference type="RefSeq" id="WP_036486968.1">
    <property type="nucleotide sequence ID" value="NZ_JMQM01000003.1"/>
</dbReference>
<dbReference type="Gene3D" id="1.20.120.530">
    <property type="entry name" value="GntR ligand-binding domain-like"/>
    <property type="match status" value="1"/>
</dbReference>
<evidence type="ECO:0000256" key="3">
    <source>
        <dbReference type="ARBA" id="ARBA00023163"/>
    </source>
</evidence>
<reference evidence="5 6" key="1">
    <citation type="submission" date="2014-05" db="EMBL/GenBank/DDBJ databases">
        <title>Draft Genome Sequence of Nitratireductor basaltis Strain UMTGB225, A Marine Bacterium Isolated from Green Barrel Tunicate.</title>
        <authorList>
            <person name="Gan H.Y."/>
        </authorList>
    </citation>
    <scope>NUCLEOTIDE SEQUENCE [LARGE SCALE GENOMIC DNA]</scope>
    <source>
        <strain evidence="5 6">UMTGB225</strain>
    </source>
</reference>
<dbReference type="InterPro" id="IPR036388">
    <property type="entry name" value="WH-like_DNA-bd_sf"/>
</dbReference>
<dbReference type="Gene3D" id="1.10.10.10">
    <property type="entry name" value="Winged helix-like DNA-binding domain superfamily/Winged helix DNA-binding domain"/>
    <property type="match status" value="1"/>
</dbReference>
<evidence type="ECO:0000259" key="4">
    <source>
        <dbReference type="PROSITE" id="PS50949"/>
    </source>
</evidence>
<dbReference type="InterPro" id="IPR011711">
    <property type="entry name" value="GntR_C"/>
</dbReference>
<dbReference type="CDD" id="cd07377">
    <property type="entry name" value="WHTH_GntR"/>
    <property type="match status" value="1"/>
</dbReference>
<dbReference type="Pfam" id="PF00392">
    <property type="entry name" value="GntR"/>
    <property type="match status" value="1"/>
</dbReference>
<dbReference type="InterPro" id="IPR036390">
    <property type="entry name" value="WH_DNA-bd_sf"/>
</dbReference>